<dbReference type="Pfam" id="PF00512">
    <property type="entry name" value="HisKA"/>
    <property type="match status" value="1"/>
</dbReference>
<dbReference type="InterPro" id="IPR036097">
    <property type="entry name" value="HisK_dim/P_sf"/>
</dbReference>
<gene>
    <name evidence="11" type="ORF">BK123_07650</name>
</gene>
<evidence type="ECO:0000256" key="4">
    <source>
        <dbReference type="ARBA" id="ARBA00022679"/>
    </source>
</evidence>
<accession>A0A1R1B637</accession>
<evidence type="ECO:0000313" key="12">
    <source>
        <dbReference type="Proteomes" id="UP000187074"/>
    </source>
</evidence>
<dbReference type="RefSeq" id="WP_076321778.1">
    <property type="nucleotide sequence ID" value="NZ_MRTF01000002.1"/>
</dbReference>
<dbReference type="STRING" id="1401.BK123_07650"/>
<dbReference type="SMART" id="SM00091">
    <property type="entry name" value="PAS"/>
    <property type="match status" value="2"/>
</dbReference>
<dbReference type="PRINTS" id="PR00344">
    <property type="entry name" value="BCTRLSENSOR"/>
</dbReference>
<dbReference type="Gene3D" id="1.10.287.130">
    <property type="match status" value="1"/>
</dbReference>
<dbReference type="InterPro" id="IPR036890">
    <property type="entry name" value="HATPase_C_sf"/>
</dbReference>
<keyword evidence="4" id="KW-0808">Transferase</keyword>
<keyword evidence="6 11" id="KW-0418">Kinase</keyword>
<dbReference type="InterPro" id="IPR003661">
    <property type="entry name" value="HisK_dim/P_dom"/>
</dbReference>
<dbReference type="GO" id="GO:0006355">
    <property type="term" value="P:regulation of DNA-templated transcription"/>
    <property type="evidence" value="ECO:0007669"/>
    <property type="project" value="InterPro"/>
</dbReference>
<dbReference type="InterPro" id="IPR000014">
    <property type="entry name" value="PAS"/>
</dbReference>
<keyword evidence="7" id="KW-0067">ATP-binding</keyword>
<feature type="domain" description="PAS" evidence="10">
    <location>
        <begin position="12"/>
        <end position="47"/>
    </location>
</feature>
<dbReference type="GO" id="GO:0000155">
    <property type="term" value="F:phosphorelay sensor kinase activity"/>
    <property type="evidence" value="ECO:0007669"/>
    <property type="project" value="InterPro"/>
</dbReference>
<dbReference type="PANTHER" id="PTHR43065:SF34">
    <property type="entry name" value="SPORULATION KINASE A"/>
    <property type="match status" value="1"/>
</dbReference>
<evidence type="ECO:0000259" key="9">
    <source>
        <dbReference type="PROSITE" id="PS50109"/>
    </source>
</evidence>
<evidence type="ECO:0000256" key="6">
    <source>
        <dbReference type="ARBA" id="ARBA00022777"/>
    </source>
</evidence>
<reference evidence="11 12" key="1">
    <citation type="submission" date="2016-11" db="EMBL/GenBank/DDBJ databases">
        <title>Paenibacillus species isolates.</title>
        <authorList>
            <person name="Beno S.M."/>
        </authorList>
    </citation>
    <scope>NUCLEOTIDE SEQUENCE [LARGE SCALE GENOMIC DNA]</scope>
    <source>
        <strain evidence="11 12">FSL F4-0100</strain>
    </source>
</reference>
<dbReference type="OrthoDB" id="9815750at2"/>
<dbReference type="PROSITE" id="PS50109">
    <property type="entry name" value="HIS_KIN"/>
    <property type="match status" value="1"/>
</dbReference>
<comment type="catalytic activity">
    <reaction evidence="1">
        <text>ATP + protein L-histidine = ADP + protein N-phospho-L-histidine.</text>
        <dbReference type="EC" id="2.7.13.3"/>
    </reaction>
</comment>
<dbReference type="Pfam" id="PF13426">
    <property type="entry name" value="PAS_9"/>
    <property type="match status" value="1"/>
</dbReference>
<evidence type="ECO:0000256" key="1">
    <source>
        <dbReference type="ARBA" id="ARBA00000085"/>
    </source>
</evidence>
<dbReference type="EMBL" id="MRTF01000002">
    <property type="protein sequence ID" value="OME94958.1"/>
    <property type="molecule type" value="Genomic_DNA"/>
</dbReference>
<proteinExistence type="predicted"/>
<evidence type="ECO:0000256" key="2">
    <source>
        <dbReference type="ARBA" id="ARBA00012438"/>
    </source>
</evidence>
<dbReference type="InterPro" id="IPR003594">
    <property type="entry name" value="HATPase_dom"/>
</dbReference>
<dbReference type="CDD" id="cd00082">
    <property type="entry name" value="HisKA"/>
    <property type="match status" value="1"/>
</dbReference>
<dbReference type="InterPro" id="IPR013767">
    <property type="entry name" value="PAS_fold"/>
</dbReference>
<evidence type="ECO:0000313" key="11">
    <source>
        <dbReference type="EMBL" id="OME94958.1"/>
    </source>
</evidence>
<dbReference type="PANTHER" id="PTHR43065">
    <property type="entry name" value="SENSOR HISTIDINE KINASE"/>
    <property type="match status" value="1"/>
</dbReference>
<evidence type="ECO:0000256" key="8">
    <source>
        <dbReference type="ARBA" id="ARBA00023012"/>
    </source>
</evidence>
<sequence length="480" mass="53608">MLPYSSPNHDFAFEQSVIGMAMVSLDGTILKVNSALCDLLGYTQQELTAGAPQEENSFRELLNRVVQNAKAAHGLQQSLIPFEYAYCHPSDRELYLNARCSVEQDPEQGPKGYLVQFEDRTLLRQLMKQLEQKEQKLNEKEHSFLQLLEGLPLSVLITKKGIVHYVNPAALRLVNAAHPRDVLGISTDVIVDASYHNALMKRRAKYAENGELGSFNYLIRCLDEQKKMVTGFTLIINYEGEKAAVGIFKDITEQRAEEDRVMQSEKLTTAGQLAAGIAHEIRNPLTSINGFVKLLRSAERSNELYFEIIESELKRIELIVNELLVLSKPQGVHVSGPIDVYAIMEQIITLMKVQAALKNIEIIPHYPRVPVFVQGEVNQLKQVFINLLKNAMEAMNQGGTITLDILHNAQEVQIIVQDEGVGMTQEQIQSLGQPFVTTKDTGTGLGMMITKNIIHNHGGTMNVESIPDHGTTFTIHLPAL</sequence>
<evidence type="ECO:0000256" key="3">
    <source>
        <dbReference type="ARBA" id="ARBA00022553"/>
    </source>
</evidence>
<dbReference type="InterPro" id="IPR004358">
    <property type="entry name" value="Sig_transdc_His_kin-like_C"/>
</dbReference>
<dbReference type="EC" id="2.7.13.3" evidence="2"/>
<keyword evidence="8" id="KW-0902">Two-component regulatory system</keyword>
<dbReference type="InterPro" id="IPR005467">
    <property type="entry name" value="His_kinase_dom"/>
</dbReference>
<dbReference type="Pfam" id="PF02518">
    <property type="entry name" value="HATPase_c"/>
    <property type="match status" value="1"/>
</dbReference>
<keyword evidence="3" id="KW-0597">Phosphoprotein</keyword>
<dbReference type="SUPFAM" id="SSF55785">
    <property type="entry name" value="PYP-like sensor domain (PAS domain)"/>
    <property type="match status" value="2"/>
</dbReference>
<dbReference type="SMART" id="SM00387">
    <property type="entry name" value="HATPase_c"/>
    <property type="match status" value="1"/>
</dbReference>
<dbReference type="Gene3D" id="3.30.450.20">
    <property type="entry name" value="PAS domain"/>
    <property type="match status" value="2"/>
</dbReference>
<feature type="domain" description="Histidine kinase" evidence="9">
    <location>
        <begin position="276"/>
        <end position="480"/>
    </location>
</feature>
<dbReference type="SUPFAM" id="SSF47384">
    <property type="entry name" value="Homodimeric domain of signal transducing histidine kinase"/>
    <property type="match status" value="1"/>
</dbReference>
<dbReference type="Pfam" id="PF00989">
    <property type="entry name" value="PAS"/>
    <property type="match status" value="1"/>
</dbReference>
<dbReference type="NCBIfam" id="TIGR00229">
    <property type="entry name" value="sensory_box"/>
    <property type="match status" value="1"/>
</dbReference>
<name>A0A1R1B637_PAELA</name>
<dbReference type="Proteomes" id="UP000187074">
    <property type="component" value="Unassembled WGS sequence"/>
</dbReference>
<dbReference type="GO" id="GO:0005524">
    <property type="term" value="F:ATP binding"/>
    <property type="evidence" value="ECO:0007669"/>
    <property type="project" value="UniProtKB-KW"/>
</dbReference>
<comment type="caution">
    <text evidence="11">The sequence shown here is derived from an EMBL/GenBank/DDBJ whole genome shotgun (WGS) entry which is preliminary data.</text>
</comment>
<protein>
    <recommendedName>
        <fullName evidence="2">histidine kinase</fullName>
        <ecNumber evidence="2">2.7.13.3</ecNumber>
    </recommendedName>
</protein>
<dbReference type="SUPFAM" id="SSF55874">
    <property type="entry name" value="ATPase domain of HSP90 chaperone/DNA topoisomerase II/histidine kinase"/>
    <property type="match status" value="1"/>
</dbReference>
<dbReference type="CDD" id="cd00130">
    <property type="entry name" value="PAS"/>
    <property type="match status" value="1"/>
</dbReference>
<dbReference type="AlphaFoldDB" id="A0A1R1B637"/>
<evidence type="ECO:0000259" key="10">
    <source>
        <dbReference type="PROSITE" id="PS50112"/>
    </source>
</evidence>
<organism evidence="11 12">
    <name type="scientific">Paenibacillus lautus</name>
    <name type="common">Bacillus lautus</name>
    <dbReference type="NCBI Taxonomy" id="1401"/>
    <lineage>
        <taxon>Bacteria</taxon>
        <taxon>Bacillati</taxon>
        <taxon>Bacillota</taxon>
        <taxon>Bacilli</taxon>
        <taxon>Bacillales</taxon>
        <taxon>Paenibacillaceae</taxon>
        <taxon>Paenibacillus</taxon>
    </lineage>
</organism>
<dbReference type="InterPro" id="IPR035965">
    <property type="entry name" value="PAS-like_dom_sf"/>
</dbReference>
<dbReference type="Gene3D" id="3.30.565.10">
    <property type="entry name" value="Histidine kinase-like ATPase, C-terminal domain"/>
    <property type="match status" value="1"/>
</dbReference>
<keyword evidence="5" id="KW-0547">Nucleotide-binding</keyword>
<evidence type="ECO:0000256" key="5">
    <source>
        <dbReference type="ARBA" id="ARBA00022741"/>
    </source>
</evidence>
<evidence type="ECO:0000256" key="7">
    <source>
        <dbReference type="ARBA" id="ARBA00022840"/>
    </source>
</evidence>
<dbReference type="SMART" id="SM00388">
    <property type="entry name" value="HisKA"/>
    <property type="match status" value="1"/>
</dbReference>
<dbReference type="PROSITE" id="PS50112">
    <property type="entry name" value="PAS"/>
    <property type="match status" value="1"/>
</dbReference>